<protein>
    <submittedName>
        <fullName evidence="2">Uncharacterized protein</fullName>
    </submittedName>
</protein>
<proteinExistence type="predicted"/>
<dbReference type="AlphaFoldDB" id="A0A9Q1IQP8"/>
<dbReference type="EMBL" id="JAINUF010000009">
    <property type="protein sequence ID" value="KAJ8349701.1"/>
    <property type="molecule type" value="Genomic_DNA"/>
</dbReference>
<evidence type="ECO:0000313" key="2">
    <source>
        <dbReference type="EMBL" id="KAJ8349701.1"/>
    </source>
</evidence>
<comment type="caution">
    <text evidence="2">The sequence shown here is derived from an EMBL/GenBank/DDBJ whole genome shotgun (WGS) entry which is preliminary data.</text>
</comment>
<evidence type="ECO:0000256" key="1">
    <source>
        <dbReference type="SAM" id="MobiDB-lite"/>
    </source>
</evidence>
<organism evidence="2 3">
    <name type="scientific">Synaphobranchus kaupii</name>
    <name type="common">Kaup's arrowtooth eel</name>
    <dbReference type="NCBI Taxonomy" id="118154"/>
    <lineage>
        <taxon>Eukaryota</taxon>
        <taxon>Metazoa</taxon>
        <taxon>Chordata</taxon>
        <taxon>Craniata</taxon>
        <taxon>Vertebrata</taxon>
        <taxon>Euteleostomi</taxon>
        <taxon>Actinopterygii</taxon>
        <taxon>Neopterygii</taxon>
        <taxon>Teleostei</taxon>
        <taxon>Anguilliformes</taxon>
        <taxon>Synaphobranchidae</taxon>
        <taxon>Synaphobranchus</taxon>
    </lineage>
</organism>
<reference evidence="2" key="1">
    <citation type="journal article" date="2023" name="Science">
        <title>Genome structures resolve the early diversification of teleost fishes.</title>
        <authorList>
            <person name="Parey E."/>
            <person name="Louis A."/>
            <person name="Montfort J."/>
            <person name="Bouchez O."/>
            <person name="Roques C."/>
            <person name="Iampietro C."/>
            <person name="Lluch J."/>
            <person name="Castinel A."/>
            <person name="Donnadieu C."/>
            <person name="Desvignes T."/>
            <person name="Floi Bucao C."/>
            <person name="Jouanno E."/>
            <person name="Wen M."/>
            <person name="Mejri S."/>
            <person name="Dirks R."/>
            <person name="Jansen H."/>
            <person name="Henkel C."/>
            <person name="Chen W.J."/>
            <person name="Zahm M."/>
            <person name="Cabau C."/>
            <person name="Klopp C."/>
            <person name="Thompson A.W."/>
            <person name="Robinson-Rechavi M."/>
            <person name="Braasch I."/>
            <person name="Lecointre G."/>
            <person name="Bobe J."/>
            <person name="Postlethwait J.H."/>
            <person name="Berthelot C."/>
            <person name="Roest Crollius H."/>
            <person name="Guiguen Y."/>
        </authorList>
    </citation>
    <scope>NUCLEOTIDE SEQUENCE</scope>
    <source>
        <strain evidence="2">WJC10195</strain>
    </source>
</reference>
<dbReference type="Proteomes" id="UP001152622">
    <property type="component" value="Chromosome 9"/>
</dbReference>
<accession>A0A9Q1IQP8</accession>
<feature type="region of interest" description="Disordered" evidence="1">
    <location>
        <begin position="65"/>
        <end position="127"/>
    </location>
</feature>
<gene>
    <name evidence="2" type="ORF">SKAU_G00248310</name>
</gene>
<feature type="compositionally biased region" description="Polar residues" evidence="1">
    <location>
        <begin position="149"/>
        <end position="163"/>
    </location>
</feature>
<sequence>MKELQATVEAKKEMEDLLCWHTQTLESTRRETDMARATALTLRTQERSTRGQHTTRPPLVIPVVKTSRHRPPPRTVTWMPSPPRLDPYHAWDTAPPAPRHRPSHASATQTSHSPPQRPSTLPTGDSAMPQVRVSLRQHAVPNIHPTPPQVQRLTPSPMTQSTRWAIPPTDLQGPQEPPLPSPWLLNYHQPTPHSHNSEAATMKNTAWTIKAAWTITPFDPQQGHGNVEAYLMEVRQQVNYLGLLNQDSKITLIIQSLTKGPKDWAFHYISEHHPTFDQFCHELCRKYQAPTSAFAKIKALMDKK</sequence>
<feature type="compositionally biased region" description="Polar residues" evidence="1">
    <location>
        <begin position="108"/>
        <end position="123"/>
    </location>
</feature>
<feature type="region of interest" description="Disordered" evidence="1">
    <location>
        <begin position="141"/>
        <end position="180"/>
    </location>
</feature>
<evidence type="ECO:0000313" key="3">
    <source>
        <dbReference type="Proteomes" id="UP001152622"/>
    </source>
</evidence>
<keyword evidence="3" id="KW-1185">Reference proteome</keyword>
<name>A0A9Q1IQP8_SYNKA</name>